<keyword evidence="4" id="KW-0614">Plasmid</keyword>
<evidence type="ECO:0000256" key="1">
    <source>
        <dbReference type="SAM" id="MobiDB-lite"/>
    </source>
</evidence>
<feature type="region of interest" description="Disordered" evidence="1">
    <location>
        <begin position="276"/>
        <end position="304"/>
    </location>
</feature>
<dbReference type="HOGENOM" id="CLU_914146_0_0_5"/>
<feature type="chain" id="PRO_5003506981" description="Cell wall hydrolase SleB domain-containing protein" evidence="2">
    <location>
        <begin position="24"/>
        <end position="304"/>
    </location>
</feature>
<dbReference type="AlphaFoldDB" id="G7ZDD8"/>
<feature type="region of interest" description="Disordered" evidence="1">
    <location>
        <begin position="144"/>
        <end position="183"/>
    </location>
</feature>
<dbReference type="InterPro" id="IPR042047">
    <property type="entry name" value="SleB_dom1"/>
</dbReference>
<name>G7ZDD8_AZOL4</name>
<dbReference type="KEGG" id="ali:AZOLI_p20316"/>
<dbReference type="OrthoDB" id="9785345at2"/>
<dbReference type="EMBL" id="FQ311870">
    <property type="protein sequence ID" value="CBS89462.1"/>
    <property type="molecule type" value="Genomic_DNA"/>
</dbReference>
<sequence length="304" mass="32427">MRHSLLALLFATVLAPVGAGAQAAGQETGADIGALIDGGFQADRPVCRPGDNGCARFVGDSKAVVPKRGGAKQPVVIGSSVYMLTPWQAERERRCLALAGWAEARGEGADAMAAVMWVVANRAASALHPSLPCRVVVAAGQFEPFSPPTQVEPQKRRKPAKSAKSRGKQAESQQVAADPRAANRAEARRILAEIGRQAQVIRAGGMPSWPKPRTAPDQEALRIARGLAWSLNDDEMPDPTARALLFYSPPTQAALGRQKPNWAEARLRTASIGDHSFYRYPTPAERTSPAETQVAETQVAEVGE</sequence>
<gene>
    <name evidence="4" type="ordered locus">AZOLI_p20316</name>
</gene>
<geneLocation type="plasmid" evidence="4 5">
    <name>AZO_p2</name>
</geneLocation>
<feature type="domain" description="Cell wall hydrolase SleB" evidence="3">
    <location>
        <begin position="106"/>
        <end position="163"/>
    </location>
</feature>
<dbReference type="Pfam" id="PF07486">
    <property type="entry name" value="Hydrolase_2"/>
    <property type="match status" value="1"/>
</dbReference>
<protein>
    <recommendedName>
        <fullName evidence="3">Cell wall hydrolase SleB domain-containing protein</fullName>
    </recommendedName>
</protein>
<proteinExistence type="predicted"/>
<feature type="signal peptide" evidence="2">
    <location>
        <begin position="1"/>
        <end position="23"/>
    </location>
</feature>
<evidence type="ECO:0000256" key="2">
    <source>
        <dbReference type="SAM" id="SignalP"/>
    </source>
</evidence>
<feature type="compositionally biased region" description="Basic residues" evidence="1">
    <location>
        <begin position="155"/>
        <end position="167"/>
    </location>
</feature>
<organism evidence="4 5">
    <name type="scientific">Azospirillum lipoferum (strain 4B)</name>
    <dbReference type="NCBI Taxonomy" id="862719"/>
    <lineage>
        <taxon>Bacteria</taxon>
        <taxon>Pseudomonadati</taxon>
        <taxon>Pseudomonadota</taxon>
        <taxon>Alphaproteobacteria</taxon>
        <taxon>Rhodospirillales</taxon>
        <taxon>Azospirillaceae</taxon>
        <taxon>Azospirillum</taxon>
    </lineage>
</organism>
<dbReference type="RefSeq" id="WP_014188879.1">
    <property type="nucleotide sequence ID" value="NC_016586.1"/>
</dbReference>
<dbReference type="InterPro" id="IPR011105">
    <property type="entry name" value="Cell_wall_hydrolase_SleB"/>
</dbReference>
<keyword evidence="5" id="KW-1185">Reference proteome</keyword>
<evidence type="ECO:0000313" key="5">
    <source>
        <dbReference type="Proteomes" id="UP000005667"/>
    </source>
</evidence>
<evidence type="ECO:0000259" key="3">
    <source>
        <dbReference type="Pfam" id="PF07486"/>
    </source>
</evidence>
<accession>G7ZDD8</accession>
<reference evidence="5" key="1">
    <citation type="journal article" date="2011" name="PLoS Genet.">
        <title>Azospirillum genomes reveal transition of bacteria from aquatic to terrestrial environments.</title>
        <authorList>
            <person name="Wisniewski-Dye F."/>
            <person name="Borziak K."/>
            <person name="Khalsa-Moyers G."/>
            <person name="Alexandre G."/>
            <person name="Sukharnikov L.O."/>
            <person name="Wuichet K."/>
            <person name="Hurst G.B."/>
            <person name="McDonald W.H."/>
            <person name="Robertson J.S."/>
            <person name="Barbe V."/>
            <person name="Calteau A."/>
            <person name="Rouy Z."/>
            <person name="Mangenot S."/>
            <person name="Prigent-Combaret C."/>
            <person name="Normand P."/>
            <person name="Boyer M."/>
            <person name="Siguier P."/>
            <person name="Dessaux Y."/>
            <person name="Elmerich C."/>
            <person name="Condemine G."/>
            <person name="Krishnen G."/>
            <person name="Kennedy I."/>
            <person name="Paterson A.H."/>
            <person name="Gonzalez V."/>
            <person name="Mavingui P."/>
            <person name="Zhulin I.B."/>
        </authorList>
    </citation>
    <scope>NUCLEOTIDE SEQUENCE [LARGE SCALE GENOMIC DNA]</scope>
    <source>
        <strain evidence="5">4B</strain>
    </source>
</reference>
<evidence type="ECO:0000313" key="4">
    <source>
        <dbReference type="EMBL" id="CBS89462.1"/>
    </source>
</evidence>
<dbReference type="Gene3D" id="1.10.10.2520">
    <property type="entry name" value="Cell wall hydrolase SleB, domain 1"/>
    <property type="match status" value="1"/>
</dbReference>
<dbReference type="Proteomes" id="UP000005667">
    <property type="component" value="Plasmid AZO_p2"/>
</dbReference>
<keyword evidence="2" id="KW-0732">Signal</keyword>